<evidence type="ECO:0000256" key="2">
    <source>
        <dbReference type="RuleBase" id="RU000507"/>
    </source>
</evidence>
<dbReference type="AlphaFoldDB" id="A0A4Q1AV28"/>
<dbReference type="InterPro" id="IPR051126">
    <property type="entry name" value="Thiosulfate_sulfurtransferase"/>
</dbReference>
<gene>
    <name evidence="4" type="ORF">CP965_09155</name>
</gene>
<evidence type="ECO:0000313" key="4">
    <source>
        <dbReference type="EMBL" id="RXK12732.1"/>
    </source>
</evidence>
<accession>A0A4Q1AV28</accession>
<dbReference type="CDD" id="cd01448">
    <property type="entry name" value="TST_Repeat_1"/>
    <property type="match status" value="1"/>
</dbReference>
<evidence type="ECO:0000256" key="1">
    <source>
        <dbReference type="ARBA" id="ARBA00022737"/>
    </source>
</evidence>
<dbReference type="OrthoDB" id="9781034at2"/>
<dbReference type="InterPro" id="IPR001763">
    <property type="entry name" value="Rhodanese-like_dom"/>
</dbReference>
<name>A0A4Q1AV28_9BACT</name>
<comment type="caution">
    <text evidence="4">The sequence shown here is derived from an EMBL/GenBank/DDBJ whole genome shotgun (WGS) entry which is preliminary data.</text>
</comment>
<dbReference type="PANTHER" id="PTHR43855">
    <property type="entry name" value="THIOSULFATE SULFURTRANSFERASE"/>
    <property type="match status" value="1"/>
</dbReference>
<dbReference type="SMART" id="SM00450">
    <property type="entry name" value="RHOD"/>
    <property type="match status" value="2"/>
</dbReference>
<dbReference type="SUPFAM" id="SSF52821">
    <property type="entry name" value="Rhodanese/Cell cycle control phosphatase"/>
    <property type="match status" value="2"/>
</dbReference>
<dbReference type="GO" id="GO:0004792">
    <property type="term" value="F:thiosulfate-cyanide sulfurtransferase activity"/>
    <property type="evidence" value="ECO:0007669"/>
    <property type="project" value="InterPro"/>
</dbReference>
<protein>
    <recommendedName>
        <fullName evidence="2">Sulfurtransferase</fullName>
    </recommendedName>
</protein>
<sequence length="291" mass="32993">MLNRSLIIILLLVVNIFAQYTNLNKNMPSIVKTTWIKKNIDNPNLVLLDLRDKEAYKKGHLLKAVNIPALKNLFDEKLFMPDIEKLQNLFSNAGIKNDSLVVAYDDGSFIWSARLYWILEILGHKNVGILNVGYKNWEEGTLPISKDDFLPNKTNFVPKVDNTKIQTKLSTLLSIGKKTIIDGRKESHYLGKESTATRFGHIPTAKNYACTQNYQVTNTGNKIKNLDELKKVYKNIPKDKEIILYCDGGAEAALNYIVLQELGYKASVYDGSWVEWGNDTQVPITNPSKLN</sequence>
<organism evidence="4 5">
    <name type="scientific">Halarcobacter mediterraneus</name>
    <dbReference type="NCBI Taxonomy" id="2023153"/>
    <lineage>
        <taxon>Bacteria</taxon>
        <taxon>Pseudomonadati</taxon>
        <taxon>Campylobacterota</taxon>
        <taxon>Epsilonproteobacteria</taxon>
        <taxon>Campylobacterales</taxon>
        <taxon>Arcobacteraceae</taxon>
        <taxon>Halarcobacter</taxon>
    </lineage>
</organism>
<dbReference type="PANTHER" id="PTHR43855:SF1">
    <property type="entry name" value="THIOSULFATE SULFURTRANSFERASE"/>
    <property type="match status" value="1"/>
</dbReference>
<dbReference type="Gene3D" id="3.40.250.10">
    <property type="entry name" value="Rhodanese-like domain"/>
    <property type="match status" value="2"/>
</dbReference>
<dbReference type="InterPro" id="IPR001307">
    <property type="entry name" value="Thiosulphate_STrfase_CS"/>
</dbReference>
<dbReference type="EMBL" id="NXIE01000003">
    <property type="protein sequence ID" value="RXK12732.1"/>
    <property type="molecule type" value="Genomic_DNA"/>
</dbReference>
<evidence type="ECO:0000259" key="3">
    <source>
        <dbReference type="PROSITE" id="PS50206"/>
    </source>
</evidence>
<keyword evidence="5" id="KW-1185">Reference proteome</keyword>
<feature type="domain" description="Rhodanese" evidence="3">
    <location>
        <begin position="174"/>
        <end position="285"/>
    </location>
</feature>
<dbReference type="PROSITE" id="PS50206">
    <property type="entry name" value="RHODANESE_3"/>
    <property type="match status" value="2"/>
</dbReference>
<dbReference type="InterPro" id="IPR036873">
    <property type="entry name" value="Rhodanese-like_dom_sf"/>
</dbReference>
<feature type="domain" description="Rhodanese" evidence="3">
    <location>
        <begin position="41"/>
        <end position="146"/>
    </location>
</feature>
<reference evidence="4 5" key="1">
    <citation type="submission" date="2017-09" db="EMBL/GenBank/DDBJ databases">
        <title>Genomics of the genus Arcobacter.</title>
        <authorList>
            <person name="Perez-Cataluna A."/>
            <person name="Figueras M.J."/>
            <person name="Salas-Masso N."/>
        </authorList>
    </citation>
    <scope>NUCLEOTIDE SEQUENCE [LARGE SCALE GENOMIC DNA]</scope>
    <source>
        <strain evidence="4 5">F156-34</strain>
    </source>
</reference>
<dbReference type="Proteomes" id="UP000289718">
    <property type="component" value="Unassembled WGS sequence"/>
</dbReference>
<dbReference type="RefSeq" id="WP_129061789.1">
    <property type="nucleotide sequence ID" value="NZ_NXIE01000003.1"/>
</dbReference>
<keyword evidence="2 4" id="KW-0808">Transferase</keyword>
<proteinExistence type="predicted"/>
<evidence type="ECO:0000313" key="5">
    <source>
        <dbReference type="Proteomes" id="UP000289718"/>
    </source>
</evidence>
<dbReference type="Pfam" id="PF00581">
    <property type="entry name" value="Rhodanese"/>
    <property type="match status" value="2"/>
</dbReference>
<keyword evidence="1" id="KW-0677">Repeat</keyword>
<dbReference type="PROSITE" id="PS00683">
    <property type="entry name" value="RHODANESE_2"/>
    <property type="match status" value="1"/>
</dbReference>